<proteinExistence type="predicted"/>
<reference evidence="4" key="1">
    <citation type="submission" date="2016-04" db="EMBL/GenBank/DDBJ databases">
        <title>Comparative genomics of biotechnologically important yeasts.</title>
        <authorList>
            <consortium name="DOE Joint Genome Institute"/>
            <person name="Riley R."/>
            <person name="Haridas S."/>
            <person name="Wolfe K.H."/>
            <person name="Lopes M.R."/>
            <person name="Hittinger C.T."/>
            <person name="Goker M."/>
            <person name="Salamov A."/>
            <person name="Wisecaver J."/>
            <person name="Long T.M."/>
            <person name="Aerts A.L."/>
            <person name="Barry K."/>
            <person name="Choi C."/>
            <person name="Clum A."/>
            <person name="Coughlan A.Y."/>
            <person name="Deshpande S."/>
            <person name="Douglass A.P."/>
            <person name="Hanson S.J."/>
            <person name="Klenk H.-P."/>
            <person name="Labutti K."/>
            <person name="Lapidus A."/>
            <person name="Lindquist E."/>
            <person name="Lipzen A."/>
            <person name="Meier-Kolthoff J.P."/>
            <person name="Ohm R.A."/>
            <person name="Otillar R.P."/>
            <person name="Pangilinan J."/>
            <person name="Peng Y."/>
            <person name="Rokas A."/>
            <person name="Rosa C.A."/>
            <person name="Scheuner C."/>
            <person name="Sibirny A.A."/>
            <person name="Slot J.C."/>
            <person name="Stielow J.B."/>
            <person name="Sun H."/>
            <person name="Kurtzman C.P."/>
            <person name="Blackwell M."/>
            <person name="Grigoriev I.V."/>
            <person name="Jeffries T.W."/>
        </authorList>
    </citation>
    <scope>NUCLEOTIDE SEQUENCE [LARGE SCALE GENOMIC DNA]</scope>
    <source>
        <strain evidence="4">NRRL YB-2248</strain>
    </source>
</reference>
<feature type="compositionally biased region" description="Basic and acidic residues" evidence="1">
    <location>
        <begin position="1"/>
        <end position="11"/>
    </location>
</feature>
<feature type="domain" description="Oxidoreductase-like" evidence="2">
    <location>
        <begin position="60"/>
        <end position="102"/>
    </location>
</feature>
<feature type="compositionally biased region" description="Basic and acidic residues" evidence="1">
    <location>
        <begin position="19"/>
        <end position="31"/>
    </location>
</feature>
<dbReference type="AlphaFoldDB" id="A0A1E4T723"/>
<dbReference type="Pfam" id="PF09791">
    <property type="entry name" value="Oxidored-like"/>
    <property type="match status" value="1"/>
</dbReference>
<dbReference type="PANTHER" id="PTHR21193">
    <property type="entry name" value="OXIDOREDUCTASE-LIKE DOMAIN-CONTAINING PROTEIN 1"/>
    <property type="match status" value="1"/>
</dbReference>
<organism evidence="3 4">
    <name type="scientific">[Candida] arabinofermentans NRRL YB-2248</name>
    <dbReference type="NCBI Taxonomy" id="983967"/>
    <lineage>
        <taxon>Eukaryota</taxon>
        <taxon>Fungi</taxon>
        <taxon>Dikarya</taxon>
        <taxon>Ascomycota</taxon>
        <taxon>Saccharomycotina</taxon>
        <taxon>Pichiomycetes</taxon>
        <taxon>Pichiales</taxon>
        <taxon>Pichiaceae</taxon>
        <taxon>Ogataea</taxon>
        <taxon>Ogataea/Candida clade</taxon>
    </lineage>
</organism>
<sequence>QQAKSDNEAKKTQSLTFETRSKKDADNPDIDRIFGFSGNKNKSLNSSRRDVSYRSISRKICGLNVLKRPIEPDDCCMSGCVNCVWELFNEDMQEWKLMTKQAVERLIAQGDDIKEQWPKGFDPPPANLPDKYIPDELKQAKGTEDKRGEMPLGLQVFANFEKKKKNKKK</sequence>
<dbReference type="InterPro" id="IPR039251">
    <property type="entry name" value="OXLD1"/>
</dbReference>
<feature type="region of interest" description="Disordered" evidence="1">
    <location>
        <begin position="1"/>
        <end position="31"/>
    </location>
</feature>
<dbReference type="InterPro" id="IPR019180">
    <property type="entry name" value="Oxidoreductase-like_N"/>
</dbReference>
<protein>
    <recommendedName>
        <fullName evidence="2">Oxidoreductase-like domain-containing protein</fullName>
    </recommendedName>
</protein>
<dbReference type="Proteomes" id="UP000094801">
    <property type="component" value="Unassembled WGS sequence"/>
</dbReference>
<feature type="non-terminal residue" evidence="3">
    <location>
        <position position="1"/>
    </location>
</feature>
<dbReference type="EMBL" id="KV453848">
    <property type="protein sequence ID" value="ODV87543.1"/>
    <property type="molecule type" value="Genomic_DNA"/>
</dbReference>
<feature type="non-terminal residue" evidence="3">
    <location>
        <position position="169"/>
    </location>
</feature>
<gene>
    <name evidence="3" type="ORF">CANARDRAFT_179349</name>
</gene>
<dbReference type="PANTHER" id="PTHR21193:SF3">
    <property type="entry name" value="OXIDOREDUCTASE-LIKE DOMAIN-CONTAINING PROTEIN 1"/>
    <property type="match status" value="1"/>
</dbReference>
<dbReference type="OrthoDB" id="10064411at2759"/>
<accession>A0A1E4T723</accession>
<name>A0A1E4T723_9ASCO</name>
<keyword evidence="4" id="KW-1185">Reference proteome</keyword>
<dbReference type="STRING" id="983967.A0A1E4T723"/>
<evidence type="ECO:0000256" key="1">
    <source>
        <dbReference type="SAM" id="MobiDB-lite"/>
    </source>
</evidence>
<evidence type="ECO:0000259" key="2">
    <source>
        <dbReference type="Pfam" id="PF09791"/>
    </source>
</evidence>
<dbReference type="GO" id="GO:0005739">
    <property type="term" value="C:mitochondrion"/>
    <property type="evidence" value="ECO:0007669"/>
    <property type="project" value="TreeGrafter"/>
</dbReference>
<evidence type="ECO:0000313" key="3">
    <source>
        <dbReference type="EMBL" id="ODV87543.1"/>
    </source>
</evidence>
<evidence type="ECO:0000313" key="4">
    <source>
        <dbReference type="Proteomes" id="UP000094801"/>
    </source>
</evidence>